<name>A0A699H116_TANCI</name>
<accession>A0A699H116</accession>
<proteinExistence type="predicted"/>
<dbReference type="EMBL" id="BKCJ010086852">
    <property type="protein sequence ID" value="GEX04981.1"/>
    <property type="molecule type" value="Genomic_DNA"/>
</dbReference>
<gene>
    <name evidence="1" type="ORF">Tci_276956</name>
</gene>
<reference evidence="1" key="1">
    <citation type="journal article" date="2019" name="Sci. Rep.">
        <title>Draft genome of Tanacetum cinerariifolium, the natural source of mosquito coil.</title>
        <authorList>
            <person name="Yamashiro T."/>
            <person name="Shiraishi A."/>
            <person name="Satake H."/>
            <person name="Nakayama K."/>
        </authorList>
    </citation>
    <scope>NUCLEOTIDE SEQUENCE</scope>
</reference>
<comment type="caution">
    <text evidence="1">The sequence shown here is derived from an EMBL/GenBank/DDBJ whole genome shotgun (WGS) entry which is preliminary data.</text>
</comment>
<organism evidence="1">
    <name type="scientific">Tanacetum cinerariifolium</name>
    <name type="common">Dalmatian daisy</name>
    <name type="synonym">Chrysanthemum cinerariifolium</name>
    <dbReference type="NCBI Taxonomy" id="118510"/>
    <lineage>
        <taxon>Eukaryota</taxon>
        <taxon>Viridiplantae</taxon>
        <taxon>Streptophyta</taxon>
        <taxon>Embryophyta</taxon>
        <taxon>Tracheophyta</taxon>
        <taxon>Spermatophyta</taxon>
        <taxon>Magnoliopsida</taxon>
        <taxon>eudicotyledons</taxon>
        <taxon>Gunneridae</taxon>
        <taxon>Pentapetalae</taxon>
        <taxon>asterids</taxon>
        <taxon>campanulids</taxon>
        <taxon>Asterales</taxon>
        <taxon>Asteraceae</taxon>
        <taxon>Asteroideae</taxon>
        <taxon>Anthemideae</taxon>
        <taxon>Anthemidinae</taxon>
        <taxon>Tanacetum</taxon>
    </lineage>
</organism>
<dbReference type="AlphaFoldDB" id="A0A699H116"/>
<sequence length="140" mass="16088">MKTLILLGRPGVTLNYTIHERDTTTSHDKVFSQLPILSVIRVTVDKQFGYGRLKEIVVRRVDKKEYAFGVADFSRLHLNDTEDMFLLYVQCKLHNLTSGEIVDLKAIKRSSTSPGLKPHVMEFHSKSRTPHFMIEKELST</sequence>
<protein>
    <submittedName>
        <fullName evidence="1">Uncharacterized protein</fullName>
    </submittedName>
</protein>
<evidence type="ECO:0000313" key="1">
    <source>
        <dbReference type="EMBL" id="GEX04981.1"/>
    </source>
</evidence>